<sequence length="105" mass="11995">MEDLSKQQMKFLRKIAQKEKALFQVGKLGITQVFIEQIESAIEKREIVKFNILQNSDEEIDQAAQQIAEKINAVIVQTIGNTAVLYRPSSKTKYQRISAELAELK</sequence>
<gene>
    <name evidence="4" type="ORF">HZY91_07420</name>
</gene>
<dbReference type="RefSeq" id="WP_197115641.1">
    <property type="nucleotide sequence ID" value="NZ_JACBXQ010000004.1"/>
</dbReference>
<dbReference type="InterPro" id="IPR035920">
    <property type="entry name" value="YhbY-like_sf"/>
</dbReference>
<organism evidence="4 5">
    <name type="scientific">Facklamia lactis</name>
    <dbReference type="NCBI Taxonomy" id="2749967"/>
    <lineage>
        <taxon>Bacteria</taxon>
        <taxon>Bacillati</taxon>
        <taxon>Bacillota</taxon>
        <taxon>Bacilli</taxon>
        <taxon>Lactobacillales</taxon>
        <taxon>Aerococcaceae</taxon>
        <taxon>Facklamia</taxon>
    </lineage>
</organism>
<dbReference type="Gene3D" id="3.30.110.60">
    <property type="entry name" value="YhbY-like"/>
    <property type="match status" value="1"/>
</dbReference>
<dbReference type="PANTHER" id="PTHR40065:SF3">
    <property type="entry name" value="RNA-BINDING PROTEIN YHBY"/>
    <property type="match status" value="1"/>
</dbReference>
<feature type="domain" description="CRM" evidence="3">
    <location>
        <begin position="2"/>
        <end position="98"/>
    </location>
</feature>
<keyword evidence="5" id="KW-1185">Reference proteome</keyword>
<evidence type="ECO:0000256" key="1">
    <source>
        <dbReference type="ARBA" id="ARBA00022884"/>
    </source>
</evidence>
<comment type="caution">
    <text evidence="4">The sequence shown here is derived from an EMBL/GenBank/DDBJ whole genome shotgun (WGS) entry which is preliminary data.</text>
</comment>
<dbReference type="InterPro" id="IPR051925">
    <property type="entry name" value="RNA-binding_domain"/>
</dbReference>
<protein>
    <submittedName>
        <fullName evidence="4">YhbY family RNA-binding protein</fullName>
    </submittedName>
</protein>
<dbReference type="EMBL" id="JACBXQ010000004">
    <property type="protein sequence ID" value="MBG9986724.1"/>
    <property type="molecule type" value="Genomic_DNA"/>
</dbReference>
<accession>A0ABS0LRU7</accession>
<dbReference type="Pfam" id="PF01985">
    <property type="entry name" value="CRS1_YhbY"/>
    <property type="match status" value="1"/>
</dbReference>
<evidence type="ECO:0000313" key="4">
    <source>
        <dbReference type="EMBL" id="MBG9986724.1"/>
    </source>
</evidence>
<keyword evidence="1 2" id="KW-0694">RNA-binding</keyword>
<reference evidence="4 5" key="1">
    <citation type="submission" date="2020-07" db="EMBL/GenBank/DDBJ databases">
        <title>Facklamia lactis sp. nov., isolated from raw milk.</title>
        <authorList>
            <person name="Doll E.V."/>
            <person name="Huptas C."/>
            <person name="Staib L."/>
            <person name="Wenning M."/>
            <person name="Scherer S."/>
        </authorList>
    </citation>
    <scope>NUCLEOTIDE SEQUENCE [LARGE SCALE GENOMIC DNA]</scope>
    <source>
        <strain evidence="4 5">DSM 111018</strain>
    </source>
</reference>
<name>A0ABS0LRU7_9LACT</name>
<dbReference type="Proteomes" id="UP000721415">
    <property type="component" value="Unassembled WGS sequence"/>
</dbReference>
<dbReference type="PROSITE" id="PS51295">
    <property type="entry name" value="CRM"/>
    <property type="match status" value="1"/>
</dbReference>
<dbReference type="InterPro" id="IPR001890">
    <property type="entry name" value="RNA-binding_CRM"/>
</dbReference>
<evidence type="ECO:0000256" key="2">
    <source>
        <dbReference type="PROSITE-ProRule" id="PRU00626"/>
    </source>
</evidence>
<evidence type="ECO:0000259" key="3">
    <source>
        <dbReference type="PROSITE" id="PS51295"/>
    </source>
</evidence>
<dbReference type="SMART" id="SM01103">
    <property type="entry name" value="CRS1_YhbY"/>
    <property type="match status" value="1"/>
</dbReference>
<dbReference type="PANTHER" id="PTHR40065">
    <property type="entry name" value="RNA-BINDING PROTEIN YHBY"/>
    <property type="match status" value="1"/>
</dbReference>
<evidence type="ECO:0000313" key="5">
    <source>
        <dbReference type="Proteomes" id="UP000721415"/>
    </source>
</evidence>
<proteinExistence type="predicted"/>
<dbReference type="SUPFAM" id="SSF75471">
    <property type="entry name" value="YhbY-like"/>
    <property type="match status" value="1"/>
</dbReference>